<dbReference type="SUPFAM" id="SSF89796">
    <property type="entry name" value="CoA-transferase family III (CaiB/BaiF)"/>
    <property type="match status" value="1"/>
</dbReference>
<dbReference type="InterPro" id="IPR044855">
    <property type="entry name" value="CoA-Trfase_III_dom3_sf"/>
</dbReference>
<sequence>MRPLENLLVVSLEQAIAAPFCTRQLADLGARIIKIERPVGGDFARGYDERARGMSSHFVWANRSKESVTLDLKIADDLEALRALLCRADVFVQNLAPGVTRRLGLDHGTLAERNPGLIVCDISGYGEGGPDEQRKAYDLLIQAESGFLSLTGTASEPCKAGISIADIAAGMYAYSNILSALLERRETGQGRRIDISMLEAMAEWMSFPLYYALDGASPPTRTGADHATIFPYGRFAVVDGEIVLAVQNDWEWAALCAKVLRQAALEKDPRFETNSLRSVNRVALKAIISGTLGSLSLEEVEGRLAEARIAYAPISTMADLWDHRQLKARDRWREVETPAGPLPCLLAPGQVDMRISPVPERGVHTSAVLREFGLRPSGA</sequence>
<dbReference type="Pfam" id="PF02515">
    <property type="entry name" value="CoA_transf_3"/>
    <property type="match status" value="1"/>
</dbReference>
<evidence type="ECO:0000313" key="5">
    <source>
        <dbReference type="Proteomes" id="UP000276029"/>
    </source>
</evidence>
<dbReference type="Gene3D" id="3.40.50.10540">
    <property type="entry name" value="Crotonobetainyl-coa:carnitine coa-transferase, domain 1"/>
    <property type="match status" value="1"/>
</dbReference>
<keyword evidence="1 2" id="KW-0808">Transferase</keyword>
<dbReference type="EMBL" id="RBWX01000007">
    <property type="protein sequence ID" value="RKS91064.1"/>
    <property type="molecule type" value="Genomic_DNA"/>
</dbReference>
<evidence type="ECO:0000313" key="2">
    <source>
        <dbReference type="EMBL" id="BBE33985.1"/>
    </source>
</evidence>
<reference evidence="3 5" key="2">
    <citation type="submission" date="2018-10" db="EMBL/GenBank/DDBJ databases">
        <title>Genomic Encyclopedia of Type Strains, Phase IV (KMG-IV): sequencing the most valuable type-strain genomes for metagenomic binning, comparative biology and taxonomic classification.</title>
        <authorList>
            <person name="Goeker M."/>
        </authorList>
    </citation>
    <scope>NUCLEOTIDE SEQUENCE [LARGE SCALE GENOMIC DNA]</scope>
    <source>
        <strain evidence="3 5">DSM 19791</strain>
    </source>
</reference>
<reference evidence="2 4" key="1">
    <citation type="submission" date="2018-06" db="EMBL/GenBank/DDBJ databases">
        <title>Complete Genome Sequence of the Microcystin-Degrading Bacterium Sphingosinicella microcystinivorans Strain B-9.</title>
        <authorList>
            <person name="Jin H."/>
            <person name="Nishizawa T."/>
            <person name="Guo Y."/>
            <person name="Nishizawa A."/>
            <person name="Park H."/>
            <person name="Kato H."/>
            <person name="Tsuji K."/>
            <person name="Harada K."/>
        </authorList>
    </citation>
    <scope>NUCLEOTIDE SEQUENCE [LARGE SCALE GENOMIC DNA]</scope>
    <source>
        <strain evidence="2 4">B9</strain>
    </source>
</reference>
<evidence type="ECO:0000313" key="4">
    <source>
        <dbReference type="Proteomes" id="UP000275727"/>
    </source>
</evidence>
<proteinExistence type="predicted"/>
<evidence type="ECO:0000256" key="1">
    <source>
        <dbReference type="ARBA" id="ARBA00022679"/>
    </source>
</evidence>
<organism evidence="2 4">
    <name type="scientific">Sphingosinicella microcystinivorans</name>
    <dbReference type="NCBI Taxonomy" id="335406"/>
    <lineage>
        <taxon>Bacteria</taxon>
        <taxon>Pseudomonadati</taxon>
        <taxon>Pseudomonadota</taxon>
        <taxon>Alphaproteobacteria</taxon>
        <taxon>Sphingomonadales</taxon>
        <taxon>Sphingosinicellaceae</taxon>
        <taxon>Sphingosinicella</taxon>
    </lineage>
</organism>
<protein>
    <submittedName>
        <fullName evidence="2 3">CoA transferase</fullName>
    </submittedName>
</protein>
<dbReference type="PANTHER" id="PTHR48207:SF3">
    <property type="entry name" value="SUCCINATE--HYDROXYMETHYLGLUTARATE COA-TRANSFERASE"/>
    <property type="match status" value="1"/>
</dbReference>
<dbReference type="GO" id="GO:0008410">
    <property type="term" value="F:CoA-transferase activity"/>
    <property type="evidence" value="ECO:0007669"/>
    <property type="project" value="TreeGrafter"/>
</dbReference>
<name>A0AAD1G0U4_SPHMI</name>
<keyword evidence="5" id="KW-1185">Reference proteome</keyword>
<dbReference type="Gene3D" id="3.30.1540.10">
    <property type="entry name" value="formyl-coa transferase, domain 3"/>
    <property type="match status" value="1"/>
</dbReference>
<evidence type="ECO:0000313" key="3">
    <source>
        <dbReference type="EMBL" id="RKS91064.1"/>
    </source>
</evidence>
<accession>A0AAD1G0U4</accession>
<dbReference type="Proteomes" id="UP000276029">
    <property type="component" value="Unassembled WGS sequence"/>
</dbReference>
<dbReference type="KEGG" id="smic:SmB9_16430"/>
<dbReference type="InterPro" id="IPR023606">
    <property type="entry name" value="CoA-Trfase_III_dom_1_sf"/>
</dbReference>
<dbReference type="AlphaFoldDB" id="A0AAD1G0U4"/>
<dbReference type="Proteomes" id="UP000275727">
    <property type="component" value="Chromosome"/>
</dbReference>
<dbReference type="InterPro" id="IPR003673">
    <property type="entry name" value="CoA-Trfase_fam_III"/>
</dbReference>
<dbReference type="PANTHER" id="PTHR48207">
    <property type="entry name" value="SUCCINATE--HYDROXYMETHYLGLUTARATE COA-TRANSFERASE"/>
    <property type="match status" value="1"/>
</dbReference>
<dbReference type="EMBL" id="AP018711">
    <property type="protein sequence ID" value="BBE33985.1"/>
    <property type="molecule type" value="Genomic_DNA"/>
</dbReference>
<dbReference type="InterPro" id="IPR050483">
    <property type="entry name" value="CoA-transferase_III_domain"/>
</dbReference>
<gene>
    <name evidence="3" type="ORF">DFR51_0612</name>
    <name evidence="2" type="ORF">SmB9_16430</name>
</gene>
<dbReference type="RefSeq" id="WP_121047556.1">
    <property type="nucleotide sequence ID" value="NZ_AP018711.1"/>
</dbReference>